<dbReference type="AlphaFoldDB" id="A0AAV9GAS6"/>
<evidence type="ECO:0000256" key="1">
    <source>
        <dbReference type="SAM" id="SignalP"/>
    </source>
</evidence>
<keyword evidence="3" id="KW-1185">Reference proteome</keyword>
<feature type="chain" id="PRO_5043384410" evidence="1">
    <location>
        <begin position="21"/>
        <end position="332"/>
    </location>
</feature>
<comment type="caution">
    <text evidence="2">The sequence shown here is derived from an EMBL/GenBank/DDBJ whole genome shotgun (WGS) entry which is preliminary data.</text>
</comment>
<keyword evidence="1" id="KW-0732">Signal</keyword>
<name>A0AAV9GAS6_9PEZI</name>
<sequence length="332" mass="35372">MISFSLWLPAVLAGVSVVSAVAPAPSGSCVNDDVLNLLKGNRRQAYPFCRTLLQVDVSSTYVSTDAATSTPAIAIPPTILRRAGPLATDLAQLDPAHVSSACHCLSVPSCRRHQSTTTLEPSVITSTAVVDETWVPTSLSTVPSATVIVSESATTTTTVPSAVSSAAPPSDPINNVHIRLWTPAGASKIPFIASSFGPDFTWDLLDAAPNLPMSSAVTLHLDINNHLSMPGHTDAGGPAVFPVYHPDIRPSDDGRWLVFLTESEIAQQWNKYTFEIDAADSNRLRVFTHDDHRELFFEVCDAGDRKGLAIFSGSQPVCGKPAVSIFADILEE</sequence>
<proteinExistence type="predicted"/>
<evidence type="ECO:0000313" key="2">
    <source>
        <dbReference type="EMBL" id="KAK4445244.1"/>
    </source>
</evidence>
<gene>
    <name evidence="2" type="ORF">QBC34DRAFT_441822</name>
</gene>
<dbReference type="Proteomes" id="UP001321760">
    <property type="component" value="Unassembled WGS sequence"/>
</dbReference>
<dbReference type="EMBL" id="MU865967">
    <property type="protein sequence ID" value="KAK4445244.1"/>
    <property type="molecule type" value="Genomic_DNA"/>
</dbReference>
<reference evidence="2" key="2">
    <citation type="submission" date="2023-05" db="EMBL/GenBank/DDBJ databases">
        <authorList>
            <consortium name="Lawrence Berkeley National Laboratory"/>
            <person name="Steindorff A."/>
            <person name="Hensen N."/>
            <person name="Bonometti L."/>
            <person name="Westerberg I."/>
            <person name="Brannstrom I.O."/>
            <person name="Guillou S."/>
            <person name="Cros-Aarteil S."/>
            <person name="Calhoun S."/>
            <person name="Haridas S."/>
            <person name="Kuo A."/>
            <person name="Mondo S."/>
            <person name="Pangilinan J."/>
            <person name="Riley R."/>
            <person name="Labutti K."/>
            <person name="Andreopoulos B."/>
            <person name="Lipzen A."/>
            <person name="Chen C."/>
            <person name="Yanf M."/>
            <person name="Daum C."/>
            <person name="Ng V."/>
            <person name="Clum A."/>
            <person name="Ohm R."/>
            <person name="Martin F."/>
            <person name="Silar P."/>
            <person name="Natvig D."/>
            <person name="Lalanne C."/>
            <person name="Gautier V."/>
            <person name="Ament-Velasquez S.L."/>
            <person name="Kruys A."/>
            <person name="Hutchinson M.I."/>
            <person name="Powell A.J."/>
            <person name="Barry K."/>
            <person name="Miller A.N."/>
            <person name="Grigoriev I.V."/>
            <person name="Debuchy R."/>
            <person name="Gladieux P."/>
            <person name="Thoren M.H."/>
            <person name="Johannesson H."/>
        </authorList>
    </citation>
    <scope>NUCLEOTIDE SEQUENCE</scope>
    <source>
        <strain evidence="2">PSN243</strain>
    </source>
</reference>
<reference evidence="2" key="1">
    <citation type="journal article" date="2023" name="Mol. Phylogenet. Evol.">
        <title>Genome-scale phylogeny and comparative genomics of the fungal order Sordariales.</title>
        <authorList>
            <person name="Hensen N."/>
            <person name="Bonometti L."/>
            <person name="Westerberg I."/>
            <person name="Brannstrom I.O."/>
            <person name="Guillou S."/>
            <person name="Cros-Aarteil S."/>
            <person name="Calhoun S."/>
            <person name="Haridas S."/>
            <person name="Kuo A."/>
            <person name="Mondo S."/>
            <person name="Pangilinan J."/>
            <person name="Riley R."/>
            <person name="LaButti K."/>
            <person name="Andreopoulos B."/>
            <person name="Lipzen A."/>
            <person name="Chen C."/>
            <person name="Yan M."/>
            <person name="Daum C."/>
            <person name="Ng V."/>
            <person name="Clum A."/>
            <person name="Steindorff A."/>
            <person name="Ohm R.A."/>
            <person name="Martin F."/>
            <person name="Silar P."/>
            <person name="Natvig D.O."/>
            <person name="Lalanne C."/>
            <person name="Gautier V."/>
            <person name="Ament-Velasquez S.L."/>
            <person name="Kruys A."/>
            <person name="Hutchinson M.I."/>
            <person name="Powell A.J."/>
            <person name="Barry K."/>
            <person name="Miller A.N."/>
            <person name="Grigoriev I.V."/>
            <person name="Debuchy R."/>
            <person name="Gladieux P."/>
            <person name="Hiltunen Thoren M."/>
            <person name="Johannesson H."/>
        </authorList>
    </citation>
    <scope>NUCLEOTIDE SEQUENCE</scope>
    <source>
        <strain evidence="2">PSN243</strain>
    </source>
</reference>
<accession>A0AAV9GAS6</accession>
<protein>
    <submittedName>
        <fullName evidence="2">Uncharacterized protein</fullName>
    </submittedName>
</protein>
<organism evidence="2 3">
    <name type="scientific">Podospora aff. communis PSN243</name>
    <dbReference type="NCBI Taxonomy" id="3040156"/>
    <lineage>
        <taxon>Eukaryota</taxon>
        <taxon>Fungi</taxon>
        <taxon>Dikarya</taxon>
        <taxon>Ascomycota</taxon>
        <taxon>Pezizomycotina</taxon>
        <taxon>Sordariomycetes</taxon>
        <taxon>Sordariomycetidae</taxon>
        <taxon>Sordariales</taxon>
        <taxon>Podosporaceae</taxon>
        <taxon>Podospora</taxon>
    </lineage>
</organism>
<feature type="signal peptide" evidence="1">
    <location>
        <begin position="1"/>
        <end position="20"/>
    </location>
</feature>
<evidence type="ECO:0000313" key="3">
    <source>
        <dbReference type="Proteomes" id="UP001321760"/>
    </source>
</evidence>